<accession>A0ABN8LG58</accession>
<feature type="transmembrane region" description="Helical" evidence="5">
    <location>
        <begin position="382"/>
        <end position="402"/>
    </location>
</feature>
<evidence type="ECO:0000256" key="5">
    <source>
        <dbReference type="SAM" id="Phobius"/>
    </source>
</evidence>
<feature type="transmembrane region" description="Helical" evidence="5">
    <location>
        <begin position="500"/>
        <end position="519"/>
    </location>
</feature>
<comment type="caution">
    <text evidence="7">The sequence shown here is derived from an EMBL/GenBank/DDBJ whole genome shotgun (WGS) entry which is preliminary data.</text>
</comment>
<sequence length="612" mass="66995">MLGSKLVVSLTRQKTDDFVPSDTPLKRCMTLFDLTALGIGSLVDAGLYVVIGQVAHSVAGPAIVLSFVIAAVASLLAGLCYAEFASRVNRAGSGYIYTYVAIGEIWAFITGWCMITEFVLSAASLASACSQYINFLFNGSVYNFFKEEFGVWNEPVLAHYPDLLAFGLVFVVTIIVCLGVKETKLAVDITVLCNLLVVLFIIFAGAYYSDASNWSSLEKFAPYGWTGILTAASKCFYCFTGFDTIPSASEEAINPTVSVSLAILLSLGISLLAYIGVIVVLTMMVPYYELKDLAPIAEAFAVRGFKASKYIVSVGALCSMLSSLLAACFAAPRLIYALAYDGLLFSCFTTIDKEKRTPLRAVVVSGALSAILAFLFDMSQLVEMVSITTITTYTMVSISVILTRYRPSLDSVLNEEQSKQRTQSWLRKFFSKPTKGAGHSYEKLSRENDSVTTTCHAHPTEYTSTIANVTVTIMLLSMFALCVSLKTWMISSDNMNTMTLFAVSLYAIVTVACLVVLGLQPQNGASFPFMVPWVPLLPAISIFINMLLLTLLRPFTYVRFALWVTVGMFVYFLYGYHNSIEGKKPKNIELELEPVPGIPVFETNANLPMKPR</sequence>
<proteinExistence type="predicted"/>
<dbReference type="Pfam" id="PF13906">
    <property type="entry name" value="AA_permease_C"/>
    <property type="match status" value="1"/>
</dbReference>
<comment type="subcellular location">
    <subcellularLocation>
        <location evidence="1">Membrane</location>
        <topology evidence="1">Multi-pass membrane protein</topology>
    </subcellularLocation>
</comment>
<dbReference type="Gene3D" id="1.20.1740.10">
    <property type="entry name" value="Amino acid/polyamine transporter I"/>
    <property type="match status" value="2"/>
</dbReference>
<keyword evidence="2 5" id="KW-0812">Transmembrane</keyword>
<feature type="transmembrane region" description="Helical" evidence="5">
    <location>
        <begin position="187"/>
        <end position="208"/>
    </location>
</feature>
<feature type="transmembrane region" description="Helical" evidence="5">
    <location>
        <begin position="94"/>
        <end position="115"/>
    </location>
</feature>
<dbReference type="Proteomes" id="UP001159427">
    <property type="component" value="Unassembled WGS sequence"/>
</dbReference>
<feature type="transmembrane region" description="Helical" evidence="5">
    <location>
        <begin position="310"/>
        <end position="336"/>
    </location>
</feature>
<feature type="transmembrane region" description="Helical" evidence="5">
    <location>
        <begin position="163"/>
        <end position="180"/>
    </location>
</feature>
<feature type="transmembrane region" description="Helical" evidence="5">
    <location>
        <begin position="531"/>
        <end position="551"/>
    </location>
</feature>
<evidence type="ECO:0000256" key="2">
    <source>
        <dbReference type="ARBA" id="ARBA00022692"/>
    </source>
</evidence>
<evidence type="ECO:0000256" key="1">
    <source>
        <dbReference type="ARBA" id="ARBA00004141"/>
    </source>
</evidence>
<keyword evidence="4 5" id="KW-0472">Membrane</keyword>
<evidence type="ECO:0000313" key="7">
    <source>
        <dbReference type="EMBL" id="CAH3015958.1"/>
    </source>
</evidence>
<evidence type="ECO:0000313" key="8">
    <source>
        <dbReference type="Proteomes" id="UP001159427"/>
    </source>
</evidence>
<dbReference type="EMBL" id="CALNXI010000032">
    <property type="protein sequence ID" value="CAH3015958.1"/>
    <property type="molecule type" value="Genomic_DNA"/>
</dbReference>
<feature type="transmembrane region" description="Helical" evidence="5">
    <location>
        <begin position="261"/>
        <end position="285"/>
    </location>
</feature>
<keyword evidence="3 5" id="KW-1133">Transmembrane helix</keyword>
<feature type="transmembrane region" description="Helical" evidence="5">
    <location>
        <begin position="466"/>
        <end position="488"/>
    </location>
</feature>
<dbReference type="PANTHER" id="PTHR43243">
    <property type="entry name" value="INNER MEMBRANE TRANSPORTER YGJI-RELATED"/>
    <property type="match status" value="1"/>
</dbReference>
<dbReference type="InterPro" id="IPR002293">
    <property type="entry name" value="AA/rel_permease1"/>
</dbReference>
<feature type="transmembrane region" description="Helical" evidence="5">
    <location>
        <begin position="557"/>
        <end position="576"/>
    </location>
</feature>
<evidence type="ECO:0000259" key="6">
    <source>
        <dbReference type="Pfam" id="PF13906"/>
    </source>
</evidence>
<feature type="domain" description="Cationic amino acid transporter C-terminal" evidence="6">
    <location>
        <begin position="529"/>
        <end position="579"/>
    </location>
</feature>
<dbReference type="Pfam" id="PF13520">
    <property type="entry name" value="AA_permease_2"/>
    <property type="match status" value="1"/>
</dbReference>
<protein>
    <recommendedName>
        <fullName evidence="6">Cationic amino acid transporter C-terminal domain-containing protein</fullName>
    </recommendedName>
</protein>
<reference evidence="7 8" key="1">
    <citation type="submission" date="2022-05" db="EMBL/GenBank/DDBJ databases">
        <authorList>
            <consortium name="Genoscope - CEA"/>
            <person name="William W."/>
        </authorList>
    </citation>
    <scope>NUCLEOTIDE SEQUENCE [LARGE SCALE GENOMIC DNA]</scope>
</reference>
<gene>
    <name evidence="7" type="ORF">PEVE_00023988</name>
</gene>
<evidence type="ECO:0000256" key="3">
    <source>
        <dbReference type="ARBA" id="ARBA00022989"/>
    </source>
</evidence>
<dbReference type="InterPro" id="IPR029485">
    <property type="entry name" value="CAT_C"/>
</dbReference>
<feature type="transmembrane region" description="Helical" evidence="5">
    <location>
        <begin position="63"/>
        <end position="82"/>
    </location>
</feature>
<dbReference type="PIRSF" id="PIRSF006060">
    <property type="entry name" value="AA_transporter"/>
    <property type="match status" value="1"/>
</dbReference>
<organism evidence="7 8">
    <name type="scientific">Porites evermanni</name>
    <dbReference type="NCBI Taxonomy" id="104178"/>
    <lineage>
        <taxon>Eukaryota</taxon>
        <taxon>Metazoa</taxon>
        <taxon>Cnidaria</taxon>
        <taxon>Anthozoa</taxon>
        <taxon>Hexacorallia</taxon>
        <taxon>Scleractinia</taxon>
        <taxon>Fungiina</taxon>
        <taxon>Poritidae</taxon>
        <taxon>Porites</taxon>
    </lineage>
</organism>
<name>A0ABN8LG58_9CNID</name>
<feature type="transmembrane region" description="Helical" evidence="5">
    <location>
        <begin position="357"/>
        <end position="376"/>
    </location>
</feature>
<dbReference type="PANTHER" id="PTHR43243:SF105">
    <property type="entry name" value="CATIONIC AMINO ACID TRANSPORTER C-TERMINAL DOMAIN-CONTAINING PROTEIN"/>
    <property type="match status" value="1"/>
</dbReference>
<evidence type="ECO:0000256" key="4">
    <source>
        <dbReference type="ARBA" id="ARBA00023136"/>
    </source>
</evidence>
<feature type="transmembrane region" description="Helical" evidence="5">
    <location>
        <begin position="31"/>
        <end position="51"/>
    </location>
</feature>
<keyword evidence="8" id="KW-1185">Reference proteome</keyword>